<organism evidence="10 11">
    <name type="scientific">Linnemannia schmuckeri</name>
    <dbReference type="NCBI Taxonomy" id="64567"/>
    <lineage>
        <taxon>Eukaryota</taxon>
        <taxon>Fungi</taxon>
        <taxon>Fungi incertae sedis</taxon>
        <taxon>Mucoromycota</taxon>
        <taxon>Mortierellomycotina</taxon>
        <taxon>Mortierellomycetes</taxon>
        <taxon>Mortierellales</taxon>
        <taxon>Mortierellaceae</taxon>
        <taxon>Linnemannia</taxon>
    </lineage>
</organism>
<dbReference type="PANTHER" id="PTHR14456">
    <property type="entry name" value="INOSITOL POLYPHOSPHATE KINASE 1"/>
    <property type="match status" value="1"/>
</dbReference>
<feature type="compositionally biased region" description="Polar residues" evidence="9">
    <location>
        <begin position="243"/>
        <end position="258"/>
    </location>
</feature>
<feature type="region of interest" description="Disordered" evidence="9">
    <location>
        <begin position="240"/>
        <end position="282"/>
    </location>
</feature>
<name>A0A9P5S2L2_9FUNG</name>
<sequence>MATILELYRVDYWKYRAEGNANIVLQYIGPHSRFRNTVLRLRKADRLNDSGTGWEGTNSGDDTITMKNLTKESYFATEVIGLLLGQDFVEQLIAVALPPGFLSSLALAMEPSRPESRRQKGIDLAQSVGFLALDHTRFIKPSPGQSDIAVEIKPKWGFLTKSAFLRKDQDIKRRKCRFCMYQHQKIKTGQEGTLSKYCPIDLFSGTELLVQDALDSLVDTPQNNLRLFVNGIQQPVSRESMAQCLSESSTSTSTQPDEQQQRRKSQWIESDNPLDHEKDASGPVRLTEVLTQILVESPLLRRLGRLQQALDSLDVETVHRLYTYLLEHDSAHLPEPTVEEFLETAQAFMDRTDMNAMMTEDQETFETHNAAGLGFEPEDDLEELPESLQLHFIREFLLSATLKDCSILVTIRRDTSSAAVATTASIISSRLEVDEGSPEFHEACHQIKVKEEMFVYKITCIDLDPKKMTSVPMYLKKDRTIVDHYLATVGDREATCGAN</sequence>
<comment type="function">
    <text evidence="8">Phosphorylates Ins(1,3,4,5,6)P5 at position 2 to form Ins(1,2,3,4,5,6)P6 (InsP6 or phytate).</text>
</comment>
<evidence type="ECO:0000256" key="7">
    <source>
        <dbReference type="ARBA" id="ARBA00022840"/>
    </source>
</evidence>
<evidence type="ECO:0000256" key="4">
    <source>
        <dbReference type="ARBA" id="ARBA00022679"/>
    </source>
</evidence>
<keyword evidence="11" id="KW-1185">Reference proteome</keyword>
<keyword evidence="6 8" id="KW-0418">Kinase</keyword>
<comment type="domain">
    <text evidence="8">The EXKPK motif is conserved in inositol-pentakisphosphate 2-kinases of both family 1 and 2.</text>
</comment>
<evidence type="ECO:0000256" key="6">
    <source>
        <dbReference type="ARBA" id="ARBA00022777"/>
    </source>
</evidence>
<comment type="caution">
    <text evidence="10">The sequence shown here is derived from an EMBL/GenBank/DDBJ whole genome shotgun (WGS) entry which is preliminary data.</text>
</comment>
<dbReference type="OrthoDB" id="272370at2759"/>
<dbReference type="GO" id="GO:0035299">
    <property type="term" value="F:inositol-1,3,4,5,6-pentakisphosphate 2-kinase activity"/>
    <property type="evidence" value="ECO:0007669"/>
    <property type="project" value="UniProtKB-EC"/>
</dbReference>
<dbReference type="Pfam" id="PF06090">
    <property type="entry name" value="Ins_P5_2-kin"/>
    <property type="match status" value="1"/>
</dbReference>
<reference evidence="10" key="1">
    <citation type="journal article" date="2020" name="Fungal Divers.">
        <title>Resolving the Mortierellaceae phylogeny through synthesis of multi-gene phylogenetics and phylogenomics.</title>
        <authorList>
            <person name="Vandepol N."/>
            <person name="Liber J."/>
            <person name="Desiro A."/>
            <person name="Na H."/>
            <person name="Kennedy M."/>
            <person name="Barry K."/>
            <person name="Grigoriev I.V."/>
            <person name="Miller A.N."/>
            <person name="O'Donnell K."/>
            <person name="Stajich J.E."/>
            <person name="Bonito G."/>
        </authorList>
    </citation>
    <scope>NUCLEOTIDE SEQUENCE</scope>
    <source>
        <strain evidence="10">NRRL 6426</strain>
    </source>
</reference>
<evidence type="ECO:0000313" key="10">
    <source>
        <dbReference type="EMBL" id="KAF9151098.1"/>
    </source>
</evidence>
<evidence type="ECO:0000256" key="3">
    <source>
        <dbReference type="ARBA" id="ARBA00014846"/>
    </source>
</evidence>
<evidence type="ECO:0000256" key="8">
    <source>
        <dbReference type="RuleBase" id="RU364126"/>
    </source>
</evidence>
<dbReference type="GO" id="GO:0005634">
    <property type="term" value="C:nucleus"/>
    <property type="evidence" value="ECO:0007669"/>
    <property type="project" value="TreeGrafter"/>
</dbReference>
<keyword evidence="5 8" id="KW-0547">Nucleotide-binding</keyword>
<keyword evidence="4 8" id="KW-0808">Transferase</keyword>
<dbReference type="GO" id="GO:0005524">
    <property type="term" value="F:ATP binding"/>
    <property type="evidence" value="ECO:0007669"/>
    <property type="project" value="UniProtKB-KW"/>
</dbReference>
<dbReference type="InterPro" id="IPR043001">
    <property type="entry name" value="IP5_2-K_N_lobe"/>
</dbReference>
<dbReference type="EC" id="2.7.1.158" evidence="2 8"/>
<evidence type="ECO:0000256" key="1">
    <source>
        <dbReference type="ARBA" id="ARBA00001774"/>
    </source>
</evidence>
<dbReference type="EMBL" id="JAAAUQ010000352">
    <property type="protein sequence ID" value="KAF9151098.1"/>
    <property type="molecule type" value="Genomic_DNA"/>
</dbReference>
<dbReference type="GO" id="GO:0032958">
    <property type="term" value="P:inositol phosphate biosynthetic process"/>
    <property type="evidence" value="ECO:0007669"/>
    <property type="project" value="TreeGrafter"/>
</dbReference>
<dbReference type="AlphaFoldDB" id="A0A9P5S2L2"/>
<keyword evidence="7 8" id="KW-0067">ATP-binding</keyword>
<proteinExistence type="predicted"/>
<dbReference type="InterPro" id="IPR009286">
    <property type="entry name" value="Ins_P5_2-kin"/>
</dbReference>
<evidence type="ECO:0000256" key="2">
    <source>
        <dbReference type="ARBA" id="ARBA00012023"/>
    </source>
</evidence>
<evidence type="ECO:0000256" key="9">
    <source>
        <dbReference type="SAM" id="MobiDB-lite"/>
    </source>
</evidence>
<evidence type="ECO:0000256" key="5">
    <source>
        <dbReference type="ARBA" id="ARBA00022741"/>
    </source>
</evidence>
<dbReference type="Proteomes" id="UP000748756">
    <property type="component" value="Unassembled WGS sequence"/>
</dbReference>
<comment type="catalytic activity">
    <reaction evidence="1 8">
        <text>1D-myo-inositol 1,3,4,5,6-pentakisphosphate + ATP = 1D-myo-inositol hexakisphosphate + ADP + H(+)</text>
        <dbReference type="Rhea" id="RHEA:20313"/>
        <dbReference type="ChEBI" id="CHEBI:15378"/>
        <dbReference type="ChEBI" id="CHEBI:30616"/>
        <dbReference type="ChEBI" id="CHEBI:57733"/>
        <dbReference type="ChEBI" id="CHEBI:58130"/>
        <dbReference type="ChEBI" id="CHEBI:456216"/>
        <dbReference type="EC" id="2.7.1.158"/>
    </reaction>
</comment>
<gene>
    <name evidence="10" type="primary">IPK1</name>
    <name evidence="10" type="ORF">BG015_007082</name>
</gene>
<evidence type="ECO:0000313" key="11">
    <source>
        <dbReference type="Proteomes" id="UP000748756"/>
    </source>
</evidence>
<dbReference type="Gene3D" id="3.30.200.110">
    <property type="entry name" value="Inositol-pentakisphosphate 2-kinase, N-lobe"/>
    <property type="match status" value="1"/>
</dbReference>
<dbReference type="PANTHER" id="PTHR14456:SF2">
    <property type="entry name" value="INOSITOL-PENTAKISPHOSPHATE 2-KINASE"/>
    <property type="match status" value="1"/>
</dbReference>
<accession>A0A9P5S2L2</accession>
<protein>
    <recommendedName>
        <fullName evidence="3 8">Inositol-pentakisphosphate 2-kinase</fullName>
        <ecNumber evidence="2 8">2.7.1.158</ecNumber>
    </recommendedName>
</protein>